<dbReference type="Proteomes" id="UP001162992">
    <property type="component" value="Chromosome 11"/>
</dbReference>
<dbReference type="EMBL" id="CM055102">
    <property type="protein sequence ID" value="KAJ7539226.1"/>
    <property type="molecule type" value="Genomic_DNA"/>
</dbReference>
<name>A0ACC2CB91_DIPCM</name>
<keyword evidence="2" id="KW-1185">Reference proteome</keyword>
<gene>
    <name evidence="1" type="ORF">O6H91_11G081800</name>
</gene>
<accession>A0ACC2CB91</accession>
<sequence length="453" mass="49831">MDSNSINLESEDSLVSHISLDSRSTILSQSSLKSSDTDKDSKATRLSNQTSIFSQESLNLDSLQTEFSLDQSTISEQSKSSDLASVLSFGLCQRKGIDGCNYRCIKTLQGLDGRIFSLYLSQASLYSGTDRSDIREWRLSDFSEVAKFGDGDGAVNALLAVGDNVITAHQDRNIRVWTRAHAQTINPRHKLIATLPTMKNFLVTCLHPKNYVHVRRHRKSLWIKHSDTISVLAKGPSDLLYSGSWDKTFKVWRLSDFKCLESIAAHDDAINALLVSSKNYVYTASADAKIKVWERNADYKHSLVAAVVGHKSAVNCLALSKNDSLLYSGSGDRSIMVWEREESAEHMVMLGTLKGHCSAVLCLSAVANFLCSGSADKTIRFWRREPDNAHSCLAVLHGHVGPVKSVCARAENDLSGAIVYSGSLDGQIKVWMLSLTKANGSTSDIETQALNFN</sequence>
<evidence type="ECO:0000313" key="2">
    <source>
        <dbReference type="Proteomes" id="UP001162992"/>
    </source>
</evidence>
<protein>
    <submittedName>
        <fullName evidence="1">Uncharacterized protein</fullName>
    </submittedName>
</protein>
<reference evidence="2" key="1">
    <citation type="journal article" date="2024" name="Proc. Natl. Acad. Sci. U.S.A.">
        <title>Extraordinary preservation of gene collinearity over three hundred million years revealed in homosporous lycophytes.</title>
        <authorList>
            <person name="Li C."/>
            <person name="Wickell D."/>
            <person name="Kuo L.Y."/>
            <person name="Chen X."/>
            <person name="Nie B."/>
            <person name="Liao X."/>
            <person name="Peng D."/>
            <person name="Ji J."/>
            <person name="Jenkins J."/>
            <person name="Williams M."/>
            <person name="Shu S."/>
            <person name="Plott C."/>
            <person name="Barry K."/>
            <person name="Rajasekar S."/>
            <person name="Grimwood J."/>
            <person name="Han X."/>
            <person name="Sun S."/>
            <person name="Hou Z."/>
            <person name="He W."/>
            <person name="Dai G."/>
            <person name="Sun C."/>
            <person name="Schmutz J."/>
            <person name="Leebens-Mack J.H."/>
            <person name="Li F.W."/>
            <person name="Wang L."/>
        </authorList>
    </citation>
    <scope>NUCLEOTIDE SEQUENCE [LARGE SCALE GENOMIC DNA]</scope>
    <source>
        <strain evidence="2">cv. PW_Plant_1</strain>
    </source>
</reference>
<organism evidence="1 2">
    <name type="scientific">Diphasiastrum complanatum</name>
    <name type="common">Issler's clubmoss</name>
    <name type="synonym">Lycopodium complanatum</name>
    <dbReference type="NCBI Taxonomy" id="34168"/>
    <lineage>
        <taxon>Eukaryota</taxon>
        <taxon>Viridiplantae</taxon>
        <taxon>Streptophyta</taxon>
        <taxon>Embryophyta</taxon>
        <taxon>Tracheophyta</taxon>
        <taxon>Lycopodiopsida</taxon>
        <taxon>Lycopodiales</taxon>
        <taxon>Lycopodiaceae</taxon>
        <taxon>Lycopodioideae</taxon>
        <taxon>Diphasiastrum</taxon>
    </lineage>
</organism>
<proteinExistence type="predicted"/>
<comment type="caution">
    <text evidence="1">The sequence shown here is derived from an EMBL/GenBank/DDBJ whole genome shotgun (WGS) entry which is preliminary data.</text>
</comment>
<evidence type="ECO:0000313" key="1">
    <source>
        <dbReference type="EMBL" id="KAJ7539226.1"/>
    </source>
</evidence>